<feature type="transmembrane region" description="Helical" evidence="1">
    <location>
        <begin position="253"/>
        <end position="271"/>
    </location>
</feature>
<feature type="transmembrane region" description="Helical" evidence="1">
    <location>
        <begin position="26"/>
        <end position="47"/>
    </location>
</feature>
<organism evidence="2 3">
    <name type="scientific">Mycolicibacterium goodii</name>
    <name type="common">Mycobacterium goodii</name>
    <dbReference type="NCBI Taxonomy" id="134601"/>
    <lineage>
        <taxon>Bacteria</taxon>
        <taxon>Bacillati</taxon>
        <taxon>Actinomycetota</taxon>
        <taxon>Actinomycetes</taxon>
        <taxon>Mycobacteriales</taxon>
        <taxon>Mycobacteriaceae</taxon>
        <taxon>Mycolicibacterium</taxon>
    </lineage>
</organism>
<gene>
    <name evidence="2" type="ORF">KL859_25500</name>
</gene>
<sequence length="377" mass="38480">MGRHHASHDRPAAPTLPVTRTQIRHIALAMVALAVGVLAMIASYSGAFAKPALHHMSIAVVAPTQLVDQLREQDSLAVHEVADDAAARAKVLERTADAALVVGSPDRLDIYVAGGGGRSVAGAAESVGRAAAAQAGLVPAVTDIAPTSPGNPQGTVEFYAIIFISLGASVGAAAFGHLAGPVRRPMTLALRTATLAGYSVLLAGMVTIYVDAVLGALVGHPWQVFGVLWLYCMAVGGAVTGVAAAFGSVASMALTAFLVIVGNAAAAGPVGRPLLSNFYATFNLIVPQGSGVSLLRSVEYFDRNGAVLPFATLAVWAAAGCLLAVLGTVARSPRIRNSARRAAERRASGGVLNYRFPSDGNRSERAVLPAGVLSPGD</sequence>
<protein>
    <submittedName>
        <fullName evidence="2">DUF4139 domain-containing protein</fullName>
    </submittedName>
</protein>
<evidence type="ECO:0000313" key="2">
    <source>
        <dbReference type="EMBL" id="MBU8826217.1"/>
    </source>
</evidence>
<evidence type="ECO:0000313" key="3">
    <source>
        <dbReference type="Proteomes" id="UP000696413"/>
    </source>
</evidence>
<reference evidence="2 3" key="1">
    <citation type="submission" date="2021-05" db="EMBL/GenBank/DDBJ databases">
        <title>Draft Genome Sequences of Clinical Respiratory Isolates of Mycobacterium goodii Recovered in Ireland.</title>
        <authorList>
            <person name="Flanagan P.R."/>
            <person name="Mok S."/>
            <person name="Roycroft E."/>
            <person name="Rogers T.R."/>
            <person name="Fitzgibbon M."/>
        </authorList>
    </citation>
    <scope>NUCLEOTIDE SEQUENCE [LARGE SCALE GENOMIC DNA]</scope>
    <source>
        <strain evidence="2 3">14IE55</strain>
    </source>
</reference>
<dbReference type="RefSeq" id="WP_100516259.1">
    <property type="nucleotide sequence ID" value="NZ_JAHBOL010000025.1"/>
</dbReference>
<keyword evidence="1" id="KW-0812">Transmembrane</keyword>
<dbReference type="EMBL" id="JAHBOM010000023">
    <property type="protein sequence ID" value="MBU8826217.1"/>
    <property type="molecule type" value="Genomic_DNA"/>
</dbReference>
<keyword evidence="1" id="KW-1133">Transmembrane helix</keyword>
<evidence type="ECO:0000256" key="1">
    <source>
        <dbReference type="SAM" id="Phobius"/>
    </source>
</evidence>
<feature type="transmembrane region" description="Helical" evidence="1">
    <location>
        <begin position="306"/>
        <end position="330"/>
    </location>
</feature>
<dbReference type="Proteomes" id="UP000696413">
    <property type="component" value="Unassembled WGS sequence"/>
</dbReference>
<accession>A0ABS6HU61</accession>
<keyword evidence="1" id="KW-0472">Membrane</keyword>
<proteinExistence type="predicted"/>
<feature type="transmembrane region" description="Helical" evidence="1">
    <location>
        <begin position="188"/>
        <end position="210"/>
    </location>
</feature>
<name>A0ABS6HU61_MYCGD</name>
<feature type="transmembrane region" description="Helical" evidence="1">
    <location>
        <begin position="222"/>
        <end position="246"/>
    </location>
</feature>
<feature type="transmembrane region" description="Helical" evidence="1">
    <location>
        <begin position="158"/>
        <end position="176"/>
    </location>
</feature>
<comment type="caution">
    <text evidence="2">The sequence shown here is derived from an EMBL/GenBank/DDBJ whole genome shotgun (WGS) entry which is preliminary data.</text>
</comment>
<keyword evidence="3" id="KW-1185">Reference proteome</keyword>